<keyword evidence="7" id="KW-0238">DNA-binding</keyword>
<dbReference type="AlphaFoldDB" id="E9GAT7"/>
<dbReference type="InParanoid" id="E9GAT7"/>
<dbReference type="GO" id="GO:0008270">
    <property type="term" value="F:zinc ion binding"/>
    <property type="evidence" value="ECO:0007669"/>
    <property type="project" value="UniProtKB-KW"/>
</dbReference>
<evidence type="ECO:0000313" key="15">
    <source>
        <dbReference type="Proteomes" id="UP000000305"/>
    </source>
</evidence>
<organism evidence="14 15">
    <name type="scientific">Daphnia pulex</name>
    <name type="common">Water flea</name>
    <dbReference type="NCBI Taxonomy" id="6669"/>
    <lineage>
        <taxon>Eukaryota</taxon>
        <taxon>Metazoa</taxon>
        <taxon>Ecdysozoa</taxon>
        <taxon>Arthropoda</taxon>
        <taxon>Crustacea</taxon>
        <taxon>Branchiopoda</taxon>
        <taxon>Diplostraca</taxon>
        <taxon>Cladocera</taxon>
        <taxon>Anomopoda</taxon>
        <taxon>Daphniidae</taxon>
        <taxon>Daphnia</taxon>
    </lineage>
</organism>
<dbReference type="InterPro" id="IPR013087">
    <property type="entry name" value="Znf_C2H2_type"/>
</dbReference>
<evidence type="ECO:0000256" key="9">
    <source>
        <dbReference type="ARBA" id="ARBA00023242"/>
    </source>
</evidence>
<keyword evidence="2" id="KW-0479">Metal-binding</keyword>
<keyword evidence="5" id="KW-0862">Zinc</keyword>
<accession>E9GAT7</accession>
<dbReference type="eggNOG" id="KOG1721">
    <property type="taxonomic scope" value="Eukaryota"/>
</dbReference>
<protein>
    <submittedName>
        <fullName evidence="14">Putative Sp4-related transcription factor</fullName>
    </submittedName>
</protein>
<reference evidence="14 15" key="1">
    <citation type="journal article" date="2011" name="Science">
        <title>The ecoresponsive genome of Daphnia pulex.</title>
        <authorList>
            <person name="Colbourne J.K."/>
            <person name="Pfrender M.E."/>
            <person name="Gilbert D."/>
            <person name="Thomas W.K."/>
            <person name="Tucker A."/>
            <person name="Oakley T.H."/>
            <person name="Tokishita S."/>
            <person name="Aerts A."/>
            <person name="Arnold G.J."/>
            <person name="Basu M.K."/>
            <person name="Bauer D.J."/>
            <person name="Caceres C.E."/>
            <person name="Carmel L."/>
            <person name="Casola C."/>
            <person name="Choi J.H."/>
            <person name="Detter J.C."/>
            <person name="Dong Q."/>
            <person name="Dusheyko S."/>
            <person name="Eads B.D."/>
            <person name="Frohlich T."/>
            <person name="Geiler-Samerotte K.A."/>
            <person name="Gerlach D."/>
            <person name="Hatcher P."/>
            <person name="Jogdeo S."/>
            <person name="Krijgsveld J."/>
            <person name="Kriventseva E.V."/>
            <person name="Kultz D."/>
            <person name="Laforsch C."/>
            <person name="Lindquist E."/>
            <person name="Lopez J."/>
            <person name="Manak J.R."/>
            <person name="Muller J."/>
            <person name="Pangilinan J."/>
            <person name="Patwardhan R.P."/>
            <person name="Pitluck S."/>
            <person name="Pritham E.J."/>
            <person name="Rechtsteiner A."/>
            <person name="Rho M."/>
            <person name="Rogozin I.B."/>
            <person name="Sakarya O."/>
            <person name="Salamov A."/>
            <person name="Schaack S."/>
            <person name="Shapiro H."/>
            <person name="Shiga Y."/>
            <person name="Skalitzky C."/>
            <person name="Smith Z."/>
            <person name="Souvorov A."/>
            <person name="Sung W."/>
            <person name="Tang Z."/>
            <person name="Tsuchiya D."/>
            <person name="Tu H."/>
            <person name="Vos H."/>
            <person name="Wang M."/>
            <person name="Wolf Y.I."/>
            <person name="Yamagata H."/>
            <person name="Yamada T."/>
            <person name="Ye Y."/>
            <person name="Shaw J.R."/>
            <person name="Andrews J."/>
            <person name="Crease T.J."/>
            <person name="Tang H."/>
            <person name="Lucas S.M."/>
            <person name="Robertson H.M."/>
            <person name="Bork P."/>
            <person name="Koonin E.V."/>
            <person name="Zdobnov E.M."/>
            <person name="Grigoriev I.V."/>
            <person name="Lynch M."/>
            <person name="Boore J.L."/>
        </authorList>
    </citation>
    <scope>NUCLEOTIDE SEQUENCE [LARGE SCALE GENOMIC DNA]</scope>
</reference>
<dbReference type="Pfam" id="PF00096">
    <property type="entry name" value="zf-C2H2"/>
    <property type="match status" value="2"/>
</dbReference>
<evidence type="ECO:0000256" key="5">
    <source>
        <dbReference type="ARBA" id="ARBA00022833"/>
    </source>
</evidence>
<dbReference type="PANTHER" id="PTHR23235:SF170">
    <property type="entry name" value="FI01014P-RELATED"/>
    <property type="match status" value="1"/>
</dbReference>
<sequence>MATTTPSKVKCETQSTDDEERSEVLSLTVTAKKKRKVGGAGEAKGGAPPPTLMKATNLQGQVLTPAQLQSLLQQAGVANGEIQQNGTIATNTQNTQSQAQSKTVSVSPSNILSLQGLQGQIIQTAQGTQLLTSGSNNSAASGGVQYSMSPAFQTVTIDGQEAIFIPTGGGGQQVQIGHNQALLTSNGQIIRAPTNQAQSLPFTLQNVGVQSGSQGVTVRTAGGMQQVLQLPMQQTATISVQVPVSTANGQTVYQTLQLPVQMISSGIPGLMQGGTQMQVLSPLQVPQQQQYAQIINANGQIQTVQIANLSQMGTTTLLSPGGQQQQQQQQQTTTTNNSNSSNNASGSSTVTITQSNDGALQISTVENGSGAGSNNQSTNQSANAQQQQQQQQQQLQNVSQQITIAGLSGGNNQLTMIPASSLSGLTRMQTGSNLLQGFPIQNIPGLGNVQVIPASSLQALTGQQTISTVSQQSQPVLPPGTQIIAASSLGQQLQQDPNDPTKWQVVTTGTPQATQLVTVASAPTTSSGQLASPTPAEGTMEVVMTSDSSAPAANNSSPAKPRLRRVACTCPNCKDGEGKQVGENKRKIHICHHQGCGKVYGKTSHLRAHLRWHSGDRPFVCSWYYCGKRFTRSDELQRHRRTHTGEKRFQCPECGKRFMRSDHLSKHIKTHSKLRGHVQSDVAVDGATQIVFAEPLEEGEDGREEEEEDAEGEEGEDGASSDGDEKMLIIPGDAVDASAVGNESQIDG</sequence>
<feature type="region of interest" description="Disordered" evidence="12">
    <location>
        <begin position="363"/>
        <end position="393"/>
    </location>
</feature>
<comment type="subcellular location">
    <subcellularLocation>
        <location evidence="1">Nucleus</location>
    </subcellularLocation>
</comment>
<dbReference type="PROSITE" id="PS50157">
    <property type="entry name" value="ZINC_FINGER_C2H2_2"/>
    <property type="match status" value="3"/>
</dbReference>
<dbReference type="OrthoDB" id="6365676at2759"/>
<evidence type="ECO:0000256" key="1">
    <source>
        <dbReference type="ARBA" id="ARBA00004123"/>
    </source>
</evidence>
<evidence type="ECO:0000256" key="11">
    <source>
        <dbReference type="PROSITE-ProRule" id="PRU00042"/>
    </source>
</evidence>
<dbReference type="GO" id="GO:0005634">
    <property type="term" value="C:nucleus"/>
    <property type="evidence" value="ECO:0007669"/>
    <property type="project" value="UniProtKB-SubCell"/>
</dbReference>
<evidence type="ECO:0000259" key="13">
    <source>
        <dbReference type="PROSITE" id="PS50157"/>
    </source>
</evidence>
<name>E9GAT7_DAPPU</name>
<evidence type="ECO:0000313" key="14">
    <source>
        <dbReference type="EMBL" id="EFX83485.1"/>
    </source>
</evidence>
<dbReference type="KEGG" id="dpx:DAPPUDRAFT_315784"/>
<evidence type="ECO:0000256" key="4">
    <source>
        <dbReference type="ARBA" id="ARBA00022771"/>
    </source>
</evidence>
<dbReference type="FunFam" id="3.30.160.60:FF:000026">
    <property type="entry name" value="Transcription factor Sp3"/>
    <property type="match status" value="1"/>
</dbReference>
<feature type="region of interest" description="Disordered" evidence="12">
    <location>
        <begin position="693"/>
        <end position="748"/>
    </location>
</feature>
<dbReference type="FunCoup" id="E9GAT7">
    <property type="interactions" value="231"/>
</dbReference>
<dbReference type="InterPro" id="IPR036236">
    <property type="entry name" value="Znf_C2H2_sf"/>
</dbReference>
<gene>
    <name evidence="14" type="primary">SP4</name>
    <name evidence="14" type="ORF">DAPPUDRAFT_315784</name>
</gene>
<evidence type="ECO:0000256" key="8">
    <source>
        <dbReference type="ARBA" id="ARBA00023163"/>
    </source>
</evidence>
<feature type="domain" description="C2H2-type" evidence="13">
    <location>
        <begin position="649"/>
        <end position="676"/>
    </location>
</feature>
<dbReference type="HOGENOM" id="CLU_019688_2_0_1"/>
<dbReference type="CDD" id="cd22553">
    <property type="entry name" value="SP1-4_arthropods_N"/>
    <property type="match status" value="1"/>
</dbReference>
<dbReference type="GO" id="GO:0000981">
    <property type="term" value="F:DNA-binding transcription factor activity, RNA polymerase II-specific"/>
    <property type="evidence" value="ECO:0000318"/>
    <property type="project" value="GO_Central"/>
</dbReference>
<dbReference type="Proteomes" id="UP000000305">
    <property type="component" value="Unassembled WGS sequence"/>
</dbReference>
<proteinExistence type="inferred from homology"/>
<keyword evidence="8" id="KW-0804">Transcription</keyword>
<feature type="compositionally biased region" description="Low complexity" evidence="12">
    <location>
        <begin position="372"/>
        <end position="393"/>
    </location>
</feature>
<feature type="region of interest" description="Disordered" evidence="12">
    <location>
        <begin position="317"/>
        <end position="351"/>
    </location>
</feature>
<dbReference type="SMART" id="SM00355">
    <property type="entry name" value="ZnF_C2H2"/>
    <property type="match status" value="3"/>
</dbReference>
<evidence type="ECO:0000256" key="12">
    <source>
        <dbReference type="SAM" id="MobiDB-lite"/>
    </source>
</evidence>
<dbReference type="PROSITE" id="PS00028">
    <property type="entry name" value="ZINC_FINGER_C2H2_1"/>
    <property type="match status" value="3"/>
</dbReference>
<comment type="similarity">
    <text evidence="10">Belongs to the Sp1 C2H2-type zinc-finger protein family.</text>
</comment>
<evidence type="ECO:0000256" key="3">
    <source>
        <dbReference type="ARBA" id="ARBA00022737"/>
    </source>
</evidence>
<keyword evidence="6" id="KW-0805">Transcription regulation</keyword>
<evidence type="ECO:0000256" key="6">
    <source>
        <dbReference type="ARBA" id="ARBA00023015"/>
    </source>
</evidence>
<dbReference type="Gene3D" id="3.30.160.60">
    <property type="entry name" value="Classic Zinc Finger"/>
    <property type="match status" value="3"/>
</dbReference>
<dbReference type="EMBL" id="GL732537">
    <property type="protein sequence ID" value="EFX83485.1"/>
    <property type="molecule type" value="Genomic_DNA"/>
</dbReference>
<evidence type="ECO:0000256" key="2">
    <source>
        <dbReference type="ARBA" id="ARBA00022723"/>
    </source>
</evidence>
<feature type="compositionally biased region" description="Acidic residues" evidence="12">
    <location>
        <begin position="695"/>
        <end position="719"/>
    </location>
</feature>
<dbReference type="PANTHER" id="PTHR23235">
    <property type="entry name" value="KRUEPPEL-LIKE TRANSCRIPTION FACTOR"/>
    <property type="match status" value="1"/>
</dbReference>
<feature type="domain" description="C2H2-type" evidence="13">
    <location>
        <begin position="589"/>
        <end position="618"/>
    </location>
</feature>
<keyword evidence="3" id="KW-0677">Repeat</keyword>
<dbReference type="FunFam" id="3.30.160.60:FF:002528">
    <property type="entry name" value="Transcription factor Sp3"/>
    <property type="match status" value="1"/>
</dbReference>
<evidence type="ECO:0000256" key="7">
    <source>
        <dbReference type="ARBA" id="ARBA00023125"/>
    </source>
</evidence>
<feature type="domain" description="C2H2-type" evidence="13">
    <location>
        <begin position="619"/>
        <end position="648"/>
    </location>
</feature>
<keyword evidence="4 11" id="KW-0863">Zinc-finger</keyword>
<keyword evidence="9" id="KW-0539">Nucleus</keyword>
<dbReference type="FunFam" id="3.30.160.60:FF:000014">
    <property type="entry name" value="Transcription factor Sp3"/>
    <property type="match status" value="1"/>
</dbReference>
<dbReference type="GO" id="GO:0006357">
    <property type="term" value="P:regulation of transcription by RNA polymerase II"/>
    <property type="evidence" value="ECO:0000318"/>
    <property type="project" value="GO_Central"/>
</dbReference>
<dbReference type="SUPFAM" id="SSF57667">
    <property type="entry name" value="beta-beta-alpha zinc fingers"/>
    <property type="match status" value="2"/>
</dbReference>
<feature type="region of interest" description="Disordered" evidence="12">
    <location>
        <begin position="1"/>
        <end position="52"/>
    </location>
</feature>
<evidence type="ECO:0000256" key="10">
    <source>
        <dbReference type="ARBA" id="ARBA00038409"/>
    </source>
</evidence>
<keyword evidence="15" id="KW-1185">Reference proteome</keyword>
<dbReference type="GO" id="GO:0000978">
    <property type="term" value="F:RNA polymerase II cis-regulatory region sequence-specific DNA binding"/>
    <property type="evidence" value="ECO:0000318"/>
    <property type="project" value="GO_Central"/>
</dbReference>